<proteinExistence type="inferred from homology"/>
<keyword evidence="14" id="KW-1185">Reference proteome</keyword>
<name>A0AAV2AKE4_9ARAC</name>
<dbReference type="InterPro" id="IPR051163">
    <property type="entry name" value="Sodium:Solute_Symporter_SSF"/>
</dbReference>
<evidence type="ECO:0008006" key="15">
    <source>
        <dbReference type="Google" id="ProtNLM"/>
    </source>
</evidence>
<dbReference type="PROSITE" id="PS50283">
    <property type="entry name" value="NA_SOLUT_SYMP_3"/>
    <property type="match status" value="1"/>
</dbReference>
<dbReference type="GO" id="GO:0006814">
    <property type="term" value="P:sodium ion transport"/>
    <property type="evidence" value="ECO:0007669"/>
    <property type="project" value="UniProtKB-KW"/>
</dbReference>
<dbReference type="GO" id="GO:0015293">
    <property type="term" value="F:symporter activity"/>
    <property type="evidence" value="ECO:0007669"/>
    <property type="project" value="TreeGrafter"/>
</dbReference>
<keyword evidence="9 12" id="KW-0472">Membrane</keyword>
<reference evidence="13 14" key="1">
    <citation type="submission" date="2024-04" db="EMBL/GenBank/DDBJ databases">
        <authorList>
            <person name="Rising A."/>
            <person name="Reimegard J."/>
            <person name="Sonavane S."/>
            <person name="Akerstrom W."/>
            <person name="Nylinder S."/>
            <person name="Hedman E."/>
            <person name="Kallberg Y."/>
        </authorList>
    </citation>
    <scope>NUCLEOTIDE SEQUENCE [LARGE SCALE GENOMIC DNA]</scope>
</reference>
<evidence type="ECO:0000313" key="14">
    <source>
        <dbReference type="Proteomes" id="UP001497382"/>
    </source>
</evidence>
<evidence type="ECO:0000256" key="3">
    <source>
        <dbReference type="ARBA" id="ARBA00022448"/>
    </source>
</evidence>
<keyword evidence="4" id="KW-1003">Cell membrane</keyword>
<keyword evidence="3" id="KW-0813">Transport</keyword>
<dbReference type="AlphaFoldDB" id="A0AAV2AKE4"/>
<evidence type="ECO:0000256" key="7">
    <source>
        <dbReference type="ARBA" id="ARBA00023053"/>
    </source>
</evidence>
<evidence type="ECO:0000256" key="6">
    <source>
        <dbReference type="ARBA" id="ARBA00022989"/>
    </source>
</evidence>
<accession>A0AAV2AKE4</accession>
<organism evidence="13 14">
    <name type="scientific">Larinioides sclopetarius</name>
    <dbReference type="NCBI Taxonomy" id="280406"/>
    <lineage>
        <taxon>Eukaryota</taxon>
        <taxon>Metazoa</taxon>
        <taxon>Ecdysozoa</taxon>
        <taxon>Arthropoda</taxon>
        <taxon>Chelicerata</taxon>
        <taxon>Arachnida</taxon>
        <taxon>Araneae</taxon>
        <taxon>Araneomorphae</taxon>
        <taxon>Entelegynae</taxon>
        <taxon>Araneoidea</taxon>
        <taxon>Araneidae</taxon>
        <taxon>Larinioides</taxon>
    </lineage>
</organism>
<keyword evidence="7" id="KW-0915">Sodium</keyword>
<dbReference type="GO" id="GO:0005886">
    <property type="term" value="C:plasma membrane"/>
    <property type="evidence" value="ECO:0007669"/>
    <property type="project" value="UniProtKB-SubCell"/>
</dbReference>
<evidence type="ECO:0000256" key="11">
    <source>
        <dbReference type="RuleBase" id="RU362091"/>
    </source>
</evidence>
<feature type="transmembrane region" description="Helical" evidence="12">
    <location>
        <begin position="83"/>
        <end position="105"/>
    </location>
</feature>
<dbReference type="Gene3D" id="1.20.1730.10">
    <property type="entry name" value="Sodium/glucose cotransporter"/>
    <property type="match status" value="1"/>
</dbReference>
<gene>
    <name evidence="13" type="ORF">LARSCL_LOCUS13178</name>
</gene>
<keyword evidence="8" id="KW-0406">Ion transport</keyword>
<comment type="similarity">
    <text evidence="2 11">Belongs to the sodium:solute symporter (SSF) (TC 2.A.21) family.</text>
</comment>
<dbReference type="Pfam" id="PF00474">
    <property type="entry name" value="SSF"/>
    <property type="match status" value="1"/>
</dbReference>
<evidence type="ECO:0000256" key="12">
    <source>
        <dbReference type="SAM" id="Phobius"/>
    </source>
</evidence>
<keyword evidence="5 12" id="KW-0812">Transmembrane</keyword>
<protein>
    <recommendedName>
        <fullName evidence="15">Sodium-dependent multivitamin transporter</fullName>
    </recommendedName>
</protein>
<evidence type="ECO:0000313" key="13">
    <source>
        <dbReference type="EMBL" id="CAL1284491.1"/>
    </source>
</evidence>
<dbReference type="InterPro" id="IPR038377">
    <property type="entry name" value="Na/Glc_symporter_sf"/>
</dbReference>
<feature type="non-terminal residue" evidence="13">
    <location>
        <position position="124"/>
    </location>
</feature>
<keyword evidence="6 12" id="KW-1133">Transmembrane helix</keyword>
<dbReference type="PANTHER" id="PTHR42985:SF40">
    <property type="entry name" value="LD47995P-RELATED"/>
    <property type="match status" value="1"/>
</dbReference>
<evidence type="ECO:0000256" key="9">
    <source>
        <dbReference type="ARBA" id="ARBA00023136"/>
    </source>
</evidence>
<evidence type="ECO:0000256" key="8">
    <source>
        <dbReference type="ARBA" id="ARBA00023065"/>
    </source>
</evidence>
<dbReference type="PANTHER" id="PTHR42985">
    <property type="entry name" value="SODIUM-COUPLED MONOCARBOXYLATE TRANSPORTER"/>
    <property type="match status" value="1"/>
</dbReference>
<sequence length="124" mass="13993">MERHYRLGWVDYVVIGITILISTAIGLKFQFSGKRKRTTREYLLAGKSMSIFPVVMSITATILSATTILGFPMETYRFGFKFVLMAIPFSFGTILAAVIFTPVYFNCGVSTTYEFLEIRFGKAT</sequence>
<evidence type="ECO:0000256" key="2">
    <source>
        <dbReference type="ARBA" id="ARBA00006434"/>
    </source>
</evidence>
<comment type="subcellular location">
    <subcellularLocation>
        <location evidence="1">Cell membrane</location>
        <topology evidence="1">Multi-pass membrane protein</topology>
    </subcellularLocation>
</comment>
<evidence type="ECO:0000256" key="4">
    <source>
        <dbReference type="ARBA" id="ARBA00022475"/>
    </source>
</evidence>
<dbReference type="InterPro" id="IPR001734">
    <property type="entry name" value="Na/solute_symporter"/>
</dbReference>
<evidence type="ECO:0000256" key="1">
    <source>
        <dbReference type="ARBA" id="ARBA00004651"/>
    </source>
</evidence>
<evidence type="ECO:0000256" key="10">
    <source>
        <dbReference type="ARBA" id="ARBA00023201"/>
    </source>
</evidence>
<dbReference type="EMBL" id="CAXIEN010000179">
    <property type="protein sequence ID" value="CAL1284491.1"/>
    <property type="molecule type" value="Genomic_DNA"/>
</dbReference>
<feature type="transmembrane region" description="Helical" evidence="12">
    <location>
        <begin position="51"/>
        <end position="71"/>
    </location>
</feature>
<comment type="caution">
    <text evidence="13">The sequence shown here is derived from an EMBL/GenBank/DDBJ whole genome shotgun (WGS) entry which is preliminary data.</text>
</comment>
<keyword evidence="10" id="KW-0739">Sodium transport</keyword>
<dbReference type="Proteomes" id="UP001497382">
    <property type="component" value="Unassembled WGS sequence"/>
</dbReference>
<feature type="transmembrane region" description="Helical" evidence="12">
    <location>
        <begin position="12"/>
        <end position="31"/>
    </location>
</feature>
<evidence type="ECO:0000256" key="5">
    <source>
        <dbReference type="ARBA" id="ARBA00022692"/>
    </source>
</evidence>